<accession>A0A168PJV3</accession>
<feature type="region of interest" description="Disordered" evidence="1">
    <location>
        <begin position="142"/>
        <end position="180"/>
    </location>
</feature>
<feature type="compositionally biased region" description="Basic and acidic residues" evidence="1">
    <location>
        <begin position="435"/>
        <end position="444"/>
    </location>
</feature>
<feature type="compositionally biased region" description="Polar residues" evidence="1">
    <location>
        <begin position="144"/>
        <end position="171"/>
    </location>
</feature>
<feature type="compositionally biased region" description="Polar residues" evidence="1">
    <location>
        <begin position="329"/>
        <end position="353"/>
    </location>
</feature>
<dbReference type="VEuPathDB" id="FungiDB:MUCCIDRAFT_158084"/>
<evidence type="ECO:0000256" key="3">
    <source>
        <dbReference type="SAM" id="SignalP"/>
    </source>
</evidence>
<feature type="transmembrane region" description="Helical" evidence="2">
    <location>
        <begin position="190"/>
        <end position="214"/>
    </location>
</feature>
<protein>
    <recommendedName>
        <fullName evidence="6">Mid2 domain-containing protein</fullName>
    </recommendedName>
</protein>
<dbReference type="Proteomes" id="UP000077051">
    <property type="component" value="Unassembled WGS sequence"/>
</dbReference>
<feature type="signal peptide" evidence="3">
    <location>
        <begin position="1"/>
        <end position="24"/>
    </location>
</feature>
<dbReference type="PROSITE" id="PS51257">
    <property type="entry name" value="PROKAR_LIPOPROTEIN"/>
    <property type="match status" value="1"/>
</dbReference>
<proteinExistence type="predicted"/>
<keyword evidence="2" id="KW-0472">Membrane</keyword>
<evidence type="ECO:0000313" key="5">
    <source>
        <dbReference type="Proteomes" id="UP000077051"/>
    </source>
</evidence>
<evidence type="ECO:0000256" key="2">
    <source>
        <dbReference type="SAM" id="Phobius"/>
    </source>
</evidence>
<reference evidence="4 5" key="1">
    <citation type="submission" date="2015-06" db="EMBL/GenBank/DDBJ databases">
        <title>Expansion of signal transduction pathways in fungi by whole-genome duplication.</title>
        <authorList>
            <consortium name="DOE Joint Genome Institute"/>
            <person name="Corrochano L.M."/>
            <person name="Kuo A."/>
            <person name="Marcet-Houben M."/>
            <person name="Polaino S."/>
            <person name="Salamov A."/>
            <person name="Villalobos J.M."/>
            <person name="Alvarez M.I."/>
            <person name="Avalos J."/>
            <person name="Benito E.P."/>
            <person name="Benoit I."/>
            <person name="Burger G."/>
            <person name="Camino L.P."/>
            <person name="Canovas D."/>
            <person name="Cerda-Olmedo E."/>
            <person name="Cheng J.-F."/>
            <person name="Dominguez A."/>
            <person name="Elias M."/>
            <person name="Eslava A.P."/>
            <person name="Glaser F."/>
            <person name="Grimwood J."/>
            <person name="Gutierrez G."/>
            <person name="Heitman J."/>
            <person name="Henrissat B."/>
            <person name="Iturriaga E.A."/>
            <person name="Lang B.F."/>
            <person name="Lavin J.L."/>
            <person name="Lee S."/>
            <person name="Li W."/>
            <person name="Lindquist E."/>
            <person name="Lopez-Garcia S."/>
            <person name="Luque E.M."/>
            <person name="Marcos A.T."/>
            <person name="Martin J."/>
            <person name="Mccluskey K."/>
            <person name="Medina H.R."/>
            <person name="Miralles-Duran A."/>
            <person name="Miyazaki A."/>
            <person name="Munoz-Torres E."/>
            <person name="Oguiza J.A."/>
            <person name="Ohm R."/>
            <person name="Olmedo M."/>
            <person name="Orejas M."/>
            <person name="Ortiz-Castellanos L."/>
            <person name="Pisabarro A.G."/>
            <person name="Rodriguez-Romero J."/>
            <person name="Ruiz-Herrera J."/>
            <person name="Ruiz-Vazquez R."/>
            <person name="Sanz C."/>
            <person name="Schackwitz W."/>
            <person name="Schmutz J."/>
            <person name="Shahriari M."/>
            <person name="Shelest E."/>
            <person name="Silva-Franco F."/>
            <person name="Soanes D."/>
            <person name="Syed K."/>
            <person name="Tagua V.G."/>
            <person name="Talbot N.J."/>
            <person name="Thon M."/>
            <person name="De Vries R.P."/>
            <person name="Wiebenga A."/>
            <person name="Yadav J.S."/>
            <person name="Braun E.L."/>
            <person name="Baker S."/>
            <person name="Garre V."/>
            <person name="Horwitz B."/>
            <person name="Torres-Martinez S."/>
            <person name="Idnurm A."/>
            <person name="Herrera-Estrella A."/>
            <person name="Gabaldon T."/>
            <person name="Grigoriev I.V."/>
        </authorList>
    </citation>
    <scope>NUCLEOTIDE SEQUENCE [LARGE SCALE GENOMIC DNA]</scope>
    <source>
        <strain evidence="4 5">CBS 277.49</strain>
    </source>
</reference>
<organism evidence="4 5">
    <name type="scientific">Mucor lusitanicus CBS 277.49</name>
    <dbReference type="NCBI Taxonomy" id="747725"/>
    <lineage>
        <taxon>Eukaryota</taxon>
        <taxon>Fungi</taxon>
        <taxon>Fungi incertae sedis</taxon>
        <taxon>Mucoromycota</taxon>
        <taxon>Mucoromycotina</taxon>
        <taxon>Mucoromycetes</taxon>
        <taxon>Mucorales</taxon>
        <taxon>Mucorineae</taxon>
        <taxon>Mucoraceae</taxon>
        <taxon>Mucor</taxon>
    </lineage>
</organism>
<comment type="caution">
    <text evidence="4">The sequence shown here is derived from an EMBL/GenBank/DDBJ whole genome shotgun (WGS) entry which is preliminary data.</text>
</comment>
<feature type="compositionally biased region" description="Polar residues" evidence="1">
    <location>
        <begin position="445"/>
        <end position="468"/>
    </location>
</feature>
<evidence type="ECO:0008006" key="6">
    <source>
        <dbReference type="Google" id="ProtNLM"/>
    </source>
</evidence>
<feature type="region of interest" description="Disordered" evidence="1">
    <location>
        <begin position="329"/>
        <end position="468"/>
    </location>
</feature>
<feature type="compositionally biased region" description="Low complexity" evidence="1">
    <location>
        <begin position="354"/>
        <end position="372"/>
    </location>
</feature>
<keyword evidence="2" id="KW-1133">Transmembrane helix</keyword>
<dbReference type="OrthoDB" id="2278457at2759"/>
<keyword evidence="2" id="KW-0812">Transmembrane</keyword>
<sequence length="468" mass="51138">MKLDSKSLLSFSLTAGCFLQSSLGFSMSIFGKADTWRGSAAMIKWNDGARNVNVMLAVQNKDGTLSPVGQTTFNVAPYGFTIFDINSDTPVGRNYFFIAEDMIDPSNYTSVGPFAIYEANGDAHPTNSVVATATERFLTDVRPTATSANSQSPTVTGSVRSLSTYTPTSDSSKNDSNYDHNLPRDTILSVVQIVGIVIGCVAAVILSVIVYVCCFRQRPKGPLKVTYPNGPYGPSQQMGVPVPIITPVSKKQSTKKPVVLKINSNSTVVGPVTSPKMQENTTIEMNNDISYTHETTNQSPPPTALTHQQAYPYYSNDIYYGNQQMPYPSQDTMPVPTHFSNPASPTSPSFAYTQQQQMYPPQMQAANYWNYSPLPPPPPTSNYSPKPDTNEVDNKTEQVPTTAITAPKTELAAVSKTEQLESSLAQKFEMSSDQADVHQEEHQDTASLFQKPNDKTYPTVQKPNTHSS</sequence>
<feature type="chain" id="PRO_5007899646" description="Mid2 domain-containing protein" evidence="3">
    <location>
        <begin position="25"/>
        <end position="468"/>
    </location>
</feature>
<gene>
    <name evidence="4" type="ORF">MUCCIDRAFT_158084</name>
</gene>
<dbReference type="EMBL" id="AMYB01000001">
    <property type="protein sequence ID" value="OAD07833.1"/>
    <property type="molecule type" value="Genomic_DNA"/>
</dbReference>
<name>A0A168PJV3_MUCCL</name>
<keyword evidence="3" id="KW-0732">Signal</keyword>
<keyword evidence="5" id="KW-1185">Reference proteome</keyword>
<dbReference type="AlphaFoldDB" id="A0A168PJV3"/>
<evidence type="ECO:0000256" key="1">
    <source>
        <dbReference type="SAM" id="MobiDB-lite"/>
    </source>
</evidence>
<evidence type="ECO:0000313" key="4">
    <source>
        <dbReference type="EMBL" id="OAD07833.1"/>
    </source>
</evidence>
<feature type="compositionally biased region" description="Polar residues" evidence="1">
    <location>
        <begin position="416"/>
        <end position="434"/>
    </location>
</feature>